<feature type="transmembrane region" description="Helical" evidence="1">
    <location>
        <begin position="102"/>
        <end position="126"/>
    </location>
</feature>
<accession>A0A369WTF0</accession>
<feature type="transmembrane region" description="Helical" evidence="1">
    <location>
        <begin position="7"/>
        <end position="28"/>
    </location>
</feature>
<feature type="transmembrane region" description="Helical" evidence="1">
    <location>
        <begin position="79"/>
        <end position="96"/>
    </location>
</feature>
<sequence>MSTRERIFHALIFEIIAIALFVPISMWVTGQGAGAMTGLAITLSLIAMSWNYVYNILFDRYAGEDRINRSLKLRMTHSLLFEAGLMVICIPVIMWWTQLDLLTVFLLDLGAILFFLVYTLAFNWVYDHCRYRLQQRQMALESHGG</sequence>
<keyword evidence="4" id="KW-1185">Reference proteome</keyword>
<protein>
    <recommendedName>
        <fullName evidence="2">Chlorhexidine efflux transporter domain-containing protein</fullName>
    </recommendedName>
</protein>
<dbReference type="Proteomes" id="UP000253769">
    <property type="component" value="Unassembled WGS sequence"/>
</dbReference>
<feature type="domain" description="Chlorhexidine efflux transporter" evidence="2">
    <location>
        <begin position="69"/>
        <end position="130"/>
    </location>
</feature>
<dbReference type="AlphaFoldDB" id="A0A369WTF0"/>
<dbReference type="OrthoDB" id="1631120at2"/>
<dbReference type="EMBL" id="QQOH01000001">
    <property type="protein sequence ID" value="RDE25368.1"/>
    <property type="molecule type" value="Genomic_DNA"/>
</dbReference>
<comment type="caution">
    <text evidence="3">The sequence shown here is derived from an EMBL/GenBank/DDBJ whole genome shotgun (WGS) entry which is preliminary data.</text>
</comment>
<dbReference type="Pfam" id="PF05232">
    <property type="entry name" value="BTP"/>
    <property type="match status" value="2"/>
</dbReference>
<feature type="transmembrane region" description="Helical" evidence="1">
    <location>
        <begin position="34"/>
        <end position="58"/>
    </location>
</feature>
<dbReference type="InterPro" id="IPR007896">
    <property type="entry name" value="BTP_bacteria"/>
</dbReference>
<evidence type="ECO:0000256" key="1">
    <source>
        <dbReference type="SAM" id="Phobius"/>
    </source>
</evidence>
<dbReference type="NCBIfam" id="NF033664">
    <property type="entry name" value="PACE_transport"/>
    <property type="match status" value="1"/>
</dbReference>
<evidence type="ECO:0000313" key="3">
    <source>
        <dbReference type="EMBL" id="RDE25368.1"/>
    </source>
</evidence>
<dbReference type="InterPro" id="IPR058208">
    <property type="entry name" value="PACE"/>
</dbReference>
<name>A0A369WTF0_9GAMM</name>
<evidence type="ECO:0000313" key="4">
    <source>
        <dbReference type="Proteomes" id="UP000253769"/>
    </source>
</evidence>
<gene>
    <name evidence="3" type="ORF">DV711_05965</name>
</gene>
<keyword evidence="1" id="KW-1133">Transmembrane helix</keyword>
<keyword evidence="1" id="KW-0812">Transmembrane</keyword>
<proteinExistence type="predicted"/>
<organism evidence="3 4">
    <name type="scientific">Motiliproteus coralliicola</name>
    <dbReference type="NCBI Taxonomy" id="2283196"/>
    <lineage>
        <taxon>Bacteria</taxon>
        <taxon>Pseudomonadati</taxon>
        <taxon>Pseudomonadota</taxon>
        <taxon>Gammaproteobacteria</taxon>
        <taxon>Oceanospirillales</taxon>
        <taxon>Oceanospirillaceae</taxon>
        <taxon>Motiliproteus</taxon>
    </lineage>
</organism>
<reference evidence="3 4" key="1">
    <citation type="submission" date="2018-07" db="EMBL/GenBank/DDBJ databases">
        <title>Motiliproteus coralliicola sp. nov., a bacterium isolated from Coral.</title>
        <authorList>
            <person name="Wang G."/>
        </authorList>
    </citation>
    <scope>NUCLEOTIDE SEQUENCE [LARGE SCALE GENOMIC DNA]</scope>
    <source>
        <strain evidence="3 4">C34</strain>
    </source>
</reference>
<keyword evidence="1" id="KW-0472">Membrane</keyword>
<feature type="domain" description="Chlorhexidine efflux transporter" evidence="2">
    <location>
        <begin position="1"/>
        <end position="61"/>
    </location>
</feature>
<evidence type="ECO:0000259" key="2">
    <source>
        <dbReference type="Pfam" id="PF05232"/>
    </source>
</evidence>